<dbReference type="PIRSF" id="PIRSF037112">
    <property type="entry name" value="Antirestriction_ArdC"/>
    <property type="match status" value="1"/>
</dbReference>
<evidence type="ECO:0000313" key="4">
    <source>
        <dbReference type="Proteomes" id="UP000286235"/>
    </source>
</evidence>
<dbReference type="Pfam" id="PF18818">
    <property type="entry name" value="MPTase-PolyVal"/>
    <property type="match status" value="1"/>
</dbReference>
<evidence type="ECO:0000259" key="2">
    <source>
        <dbReference type="Pfam" id="PF18818"/>
    </source>
</evidence>
<dbReference type="InterPro" id="IPR041459">
    <property type="entry name" value="MPTase-PolyVal"/>
</dbReference>
<comment type="caution">
    <text evidence="3">The sequence shown here is derived from an EMBL/GenBank/DDBJ whole genome shotgun (WGS) entry which is preliminary data.</text>
</comment>
<keyword evidence="4" id="KW-1185">Reference proteome</keyword>
<evidence type="ECO:0000313" key="3">
    <source>
        <dbReference type="EMBL" id="RKO61811.1"/>
    </source>
</evidence>
<dbReference type="InterPro" id="IPR013610">
    <property type="entry name" value="ArdC_N"/>
</dbReference>
<gene>
    <name evidence="3" type="ORF">Cdeb_01306</name>
</gene>
<accession>A0A420VDS0</accession>
<evidence type="ECO:0000259" key="1">
    <source>
        <dbReference type="Pfam" id="PF08401"/>
    </source>
</evidence>
<feature type="domain" description="Polyvalent protein metallopeptidase" evidence="2">
    <location>
        <begin position="147"/>
        <end position="264"/>
    </location>
</feature>
<sequence length="280" mass="31881">MNVYKIVTEQICQQLEQGVVPWRKPWKDGVAVSWKTQKPYRGINVFLLPPGEYATFKQIQEHGGRVKKGEKGHLVVFWKWLEKENEETGEIEKFPLLRYYKVFEVNTQAEGVPSRRQKPEQMEETFEHDVIGACEAVIEGYVDAPEIRFAPGEAFYHKVLDYVQCPPLRDFESLSGFYGVLFHELVHSTGHPSRLNRKGIAGRSKFGDEDYSQEELVAELGAAILCAHVGISSERTLQNSASYIQGWLKVLRSDARLVVQAASQAQKACDYILGKDTEEE</sequence>
<reference evidence="3 4" key="1">
    <citation type="submission" date="2013-12" db="EMBL/GenBank/DDBJ databases">
        <title>Genome and proteome characterization of Caldibacillus debilis GB1 derived from a cellulolytic aero-tolerant co-culture.</title>
        <authorList>
            <person name="Wushke S.T."/>
            <person name="Zhang X."/>
            <person name="Fristensky B."/>
            <person name="Wilkins J.A."/>
            <person name="Levin D.B."/>
            <person name="Sparling R."/>
        </authorList>
    </citation>
    <scope>NUCLEOTIDE SEQUENCE [LARGE SCALE GENOMIC DNA]</scope>
    <source>
        <strain evidence="3 4">GB1</strain>
    </source>
</reference>
<dbReference type="GO" id="GO:0003697">
    <property type="term" value="F:single-stranded DNA binding"/>
    <property type="evidence" value="ECO:0007669"/>
    <property type="project" value="InterPro"/>
</dbReference>
<dbReference type="Proteomes" id="UP000286235">
    <property type="component" value="Unassembled WGS sequence"/>
</dbReference>
<dbReference type="InterPro" id="IPR017113">
    <property type="entry name" value="Antirestriction_ArdC"/>
</dbReference>
<name>A0A420VDS0_9BACI</name>
<dbReference type="AlphaFoldDB" id="A0A420VDS0"/>
<feature type="domain" description="N-terminal" evidence="1">
    <location>
        <begin position="2"/>
        <end position="103"/>
    </location>
</feature>
<dbReference type="Pfam" id="PF08401">
    <property type="entry name" value="ArdcN"/>
    <property type="match status" value="1"/>
</dbReference>
<dbReference type="RefSeq" id="WP_306419064.1">
    <property type="nucleotide sequence ID" value="NZ_AZRV01000035.1"/>
</dbReference>
<proteinExistence type="predicted"/>
<dbReference type="EMBL" id="AZRV01000035">
    <property type="protein sequence ID" value="RKO61811.1"/>
    <property type="molecule type" value="Genomic_DNA"/>
</dbReference>
<organism evidence="3 4">
    <name type="scientific">Caldibacillus debilis GB1</name>
    <dbReference type="NCBI Taxonomy" id="1339248"/>
    <lineage>
        <taxon>Bacteria</taxon>
        <taxon>Bacillati</taxon>
        <taxon>Bacillota</taxon>
        <taxon>Bacilli</taxon>
        <taxon>Bacillales</taxon>
        <taxon>Bacillaceae</taxon>
        <taxon>Caldibacillus</taxon>
    </lineage>
</organism>
<protein>
    <submittedName>
        <fullName evidence="3">Antirestriction protein</fullName>
    </submittedName>
</protein>